<evidence type="ECO:0000313" key="2">
    <source>
        <dbReference type="Proteomes" id="UP001165186"/>
    </source>
</evidence>
<evidence type="ECO:0000313" key="1">
    <source>
        <dbReference type="EMBL" id="GME50024.1"/>
    </source>
</evidence>
<name>A0ACB5SP21_9PEZI</name>
<sequence length="541" mass="58835">MKAAPTSTRRALDGAGADQNLSRIEAPVTAKAYLLCAFAAFGGILFGYDSAYISGVLAMDWFKREFGHAGSTDESAFQGYLYRTWEKSLITSILSAGTFCGALGAGELGDWVGRRATVILGCGVFGAGVALQVASTGLALLVSGRFVAGVGVGFVSAVIILYMSEIAPKAVRGAIVSGYQWAITLGYLLAACVNYNTAGRMDSGSYRIPMAVQLLWPLILGTGLFLLPESPRFYVKENRVEDAARSLSRLRGQPVDSEYIQAELAELVASHRQEQSGGGRVMLGVLLQMWQQLTGINFIFFYGTTFFQQVGISSPFVINIITNAVNFASTPLSLWIIEKCGRRTMLIYGALGMLICEFIVAGVGVMSPNDDDIVLIAMVCLYIFFFATTWGPAAWAIVGEIFPLPIRAKGVAMSTASNWFWNWLLAFITPYIIDEEYGNLGVKVFFIWGSTCTLCGVFAFFMVPETKGLSLEQVDQMLEETTPITSSRWVPHYTFADEATRADVAKATGVTKHTEDTEHTRRLGNGIEFLEFNSIVEGKGE</sequence>
<protein>
    <submittedName>
        <fullName evidence="1">Monosaccharide transporter protein</fullName>
    </submittedName>
</protein>
<dbReference type="Proteomes" id="UP001165186">
    <property type="component" value="Unassembled WGS sequence"/>
</dbReference>
<accession>A0ACB5SP21</accession>
<reference evidence="1" key="1">
    <citation type="submission" date="2024-09" db="EMBL/GenBank/DDBJ databases">
        <title>Draft Genome Sequences of Neofusicoccum parvum.</title>
        <authorList>
            <person name="Ashida A."/>
            <person name="Camagna M."/>
            <person name="Tanaka A."/>
            <person name="Takemoto D."/>
        </authorList>
    </citation>
    <scope>NUCLEOTIDE SEQUENCE</scope>
    <source>
        <strain evidence="1">PPO83</strain>
    </source>
</reference>
<dbReference type="EMBL" id="BSXG01000160">
    <property type="protein sequence ID" value="GME50024.1"/>
    <property type="molecule type" value="Genomic_DNA"/>
</dbReference>
<gene>
    <name evidence="1" type="primary">g5007</name>
    <name evidence="1" type="ORF">NpPPO83_00005007</name>
</gene>
<comment type="caution">
    <text evidence="1">The sequence shown here is derived from an EMBL/GenBank/DDBJ whole genome shotgun (WGS) entry which is preliminary data.</text>
</comment>
<keyword evidence="2" id="KW-1185">Reference proteome</keyword>
<proteinExistence type="predicted"/>
<organism evidence="1 2">
    <name type="scientific">Neofusicoccum parvum</name>
    <dbReference type="NCBI Taxonomy" id="310453"/>
    <lineage>
        <taxon>Eukaryota</taxon>
        <taxon>Fungi</taxon>
        <taxon>Dikarya</taxon>
        <taxon>Ascomycota</taxon>
        <taxon>Pezizomycotina</taxon>
        <taxon>Dothideomycetes</taxon>
        <taxon>Dothideomycetes incertae sedis</taxon>
        <taxon>Botryosphaeriales</taxon>
        <taxon>Botryosphaeriaceae</taxon>
        <taxon>Neofusicoccum</taxon>
    </lineage>
</organism>